<reference evidence="3" key="2">
    <citation type="journal article" date="2009" name="Genome Res.">
        <title>Comparative genomic analyses of the human fungal pathogens Coccidioides and their relatives.</title>
        <authorList>
            <person name="Sharpton T.J."/>
            <person name="Stajich J.E."/>
            <person name="Rounsley S.D."/>
            <person name="Gardner M.J."/>
            <person name="Wortman J.R."/>
            <person name="Jordar V.S."/>
            <person name="Maiti R."/>
            <person name="Kodira C.D."/>
            <person name="Neafsey D.E."/>
            <person name="Zeng Q."/>
            <person name="Hung C.-Y."/>
            <person name="McMahan C."/>
            <person name="Muszewska A."/>
            <person name="Grynberg M."/>
            <person name="Mandel M.A."/>
            <person name="Kellner E.M."/>
            <person name="Barker B.M."/>
            <person name="Galgiani J.N."/>
            <person name="Orbach M.J."/>
            <person name="Kirkland T.N."/>
            <person name="Cole G.T."/>
            <person name="Henn M.R."/>
            <person name="Birren B.W."/>
            <person name="Taylor J.W."/>
        </authorList>
    </citation>
    <scope>NUCLEOTIDE SEQUENCE [LARGE SCALE GENOMIC DNA]</scope>
    <source>
        <strain evidence="3">RMSCC 3488</strain>
    </source>
</reference>
<dbReference type="AlphaFoldDB" id="A0A0J6FUW9"/>
<reference evidence="2 3" key="1">
    <citation type="submission" date="2007-06" db="EMBL/GenBank/DDBJ databases">
        <title>The Genome Sequence of Coccidioides posadasii RMSCC_3488.</title>
        <authorList>
            <consortium name="Coccidioides Genome Resources Consortium"/>
            <consortium name="The Broad Institute Genome Sequencing Platform"/>
            <person name="Henn M.R."/>
            <person name="Sykes S."/>
            <person name="Young S."/>
            <person name="Jaffe D."/>
            <person name="Berlin A."/>
            <person name="Alvarez P."/>
            <person name="Butler J."/>
            <person name="Gnerre S."/>
            <person name="Grabherr M."/>
            <person name="Mauceli E."/>
            <person name="Brockman W."/>
            <person name="Kodira C."/>
            <person name="Alvarado L."/>
            <person name="Zeng Q."/>
            <person name="Crawford M."/>
            <person name="Antoine C."/>
            <person name="Devon K."/>
            <person name="Galgiani J."/>
            <person name="Orsborn K."/>
            <person name="Lewis M.L."/>
            <person name="Nusbaum C."/>
            <person name="Galagan J."/>
            <person name="Birren B."/>
        </authorList>
    </citation>
    <scope>NUCLEOTIDE SEQUENCE [LARGE SCALE GENOMIC DNA]</scope>
    <source>
        <strain evidence="2 3">RMSCC 3488</strain>
    </source>
</reference>
<protein>
    <recommendedName>
        <fullName evidence="1">Aminoglycoside phosphotransferase domain-containing protein</fullName>
    </recommendedName>
</protein>
<feature type="domain" description="Aminoglycoside phosphotransferase" evidence="1">
    <location>
        <begin position="95"/>
        <end position="304"/>
    </location>
</feature>
<dbReference type="OrthoDB" id="4191337at2759"/>
<dbReference type="Gene3D" id="3.90.1200.10">
    <property type="match status" value="1"/>
</dbReference>
<dbReference type="InterPro" id="IPR002575">
    <property type="entry name" value="Aminoglycoside_PTrfase"/>
</dbReference>
<reference evidence="3" key="3">
    <citation type="journal article" date="2010" name="Genome Res.">
        <title>Population genomic sequencing of Coccidioides fungi reveals recent hybridization and transposon control.</title>
        <authorList>
            <person name="Neafsey D.E."/>
            <person name="Barker B.M."/>
            <person name="Sharpton T.J."/>
            <person name="Stajich J.E."/>
            <person name="Park D.J."/>
            <person name="Whiston E."/>
            <person name="Hung C.-Y."/>
            <person name="McMahan C."/>
            <person name="White J."/>
            <person name="Sykes S."/>
            <person name="Heiman D."/>
            <person name="Young S."/>
            <person name="Zeng Q."/>
            <person name="Abouelleil A."/>
            <person name="Aftuck L."/>
            <person name="Bessette D."/>
            <person name="Brown A."/>
            <person name="FitzGerald M."/>
            <person name="Lui A."/>
            <person name="Macdonald J.P."/>
            <person name="Priest M."/>
            <person name="Orbach M.J."/>
            <person name="Galgiani J.N."/>
            <person name="Kirkland T.N."/>
            <person name="Cole G.T."/>
            <person name="Birren B.W."/>
            <person name="Henn M.R."/>
            <person name="Taylor J.W."/>
            <person name="Rounsley S.D."/>
        </authorList>
    </citation>
    <scope>NUCLEOTIDE SEQUENCE [LARGE SCALE GENOMIC DNA]</scope>
    <source>
        <strain evidence="3">RMSCC 3488</strain>
    </source>
</reference>
<dbReference type="PANTHER" id="PTHR21310">
    <property type="entry name" value="AMINOGLYCOSIDE PHOSPHOTRANSFERASE-RELATED-RELATED"/>
    <property type="match status" value="1"/>
</dbReference>
<gene>
    <name evidence="2" type="ORF">CPAG_09244</name>
</gene>
<dbReference type="InterPro" id="IPR051678">
    <property type="entry name" value="AGP_Transferase"/>
</dbReference>
<name>A0A0J6FUW9_COCPO</name>
<evidence type="ECO:0000313" key="2">
    <source>
        <dbReference type="EMBL" id="KMM72954.1"/>
    </source>
</evidence>
<dbReference type="EMBL" id="DS268114">
    <property type="protein sequence ID" value="KMM72954.1"/>
    <property type="molecule type" value="Genomic_DNA"/>
</dbReference>
<dbReference type="SUPFAM" id="SSF56112">
    <property type="entry name" value="Protein kinase-like (PK-like)"/>
    <property type="match status" value="1"/>
</dbReference>
<dbReference type="Pfam" id="PF01636">
    <property type="entry name" value="APH"/>
    <property type="match status" value="1"/>
</dbReference>
<dbReference type="InterPro" id="IPR011009">
    <property type="entry name" value="Kinase-like_dom_sf"/>
</dbReference>
<dbReference type="Proteomes" id="UP000054567">
    <property type="component" value="Unassembled WGS sequence"/>
</dbReference>
<evidence type="ECO:0000259" key="1">
    <source>
        <dbReference type="Pfam" id="PF01636"/>
    </source>
</evidence>
<organism evidence="2 3">
    <name type="scientific">Coccidioides posadasii RMSCC 3488</name>
    <dbReference type="NCBI Taxonomy" id="454284"/>
    <lineage>
        <taxon>Eukaryota</taxon>
        <taxon>Fungi</taxon>
        <taxon>Dikarya</taxon>
        <taxon>Ascomycota</taxon>
        <taxon>Pezizomycotina</taxon>
        <taxon>Eurotiomycetes</taxon>
        <taxon>Eurotiomycetidae</taxon>
        <taxon>Onygenales</taxon>
        <taxon>Onygenaceae</taxon>
        <taxon>Coccidioides</taxon>
    </lineage>
</organism>
<evidence type="ECO:0000313" key="3">
    <source>
        <dbReference type="Proteomes" id="UP000054567"/>
    </source>
</evidence>
<dbReference type="VEuPathDB" id="FungiDB:CPAG_09244"/>
<accession>A0A0J6FUW9</accession>
<dbReference type="PANTHER" id="PTHR21310:SF54">
    <property type="entry name" value="AMINOGLYCOSIDE PHOSPHOTRANSFERASE DOMAIN-CONTAINING PROTEIN"/>
    <property type="match status" value="1"/>
</dbReference>
<sequence length="316" mass="36680">MTSEREHVRLAQSMIPNYHSFVAKGSSFFEKWDQLPSPDEVQARAKAQHLAGVYPDRRKVLSMDAPYVRPPPVLFEEMGLFVKWGSSVQISEAQCLYAVRELLKGDVPVPEVYGWRTEGNEKYIYMEYVNGTSLEQLWSIMGPEDKAGICRELRTIYQRLRQVEQDPQDPFVGSITKGPLYDRAFHVNYMHEAGPFATVRDFHDWFTFLHRRPMSDPYSVPVEPFRHDLPDDCAIKLTHGDLHRSNIIVAPTPPYRILAVVDWEQSGWLPAYWESRKAQYTADRAEPWSTTYLPMILDQFASTWDPWDYYTTAMGC</sequence>
<proteinExistence type="predicted"/>